<dbReference type="EMBL" id="LMCB01000043">
    <property type="protein sequence ID" value="KZL16842.1"/>
    <property type="molecule type" value="Genomic_DNA"/>
</dbReference>
<comment type="caution">
    <text evidence="2">The sequence shown here is derived from an EMBL/GenBank/DDBJ whole genome shotgun (WGS) entry which is preliminary data.</text>
</comment>
<protein>
    <submittedName>
        <fullName evidence="2">Uncharacterized protein</fullName>
    </submittedName>
</protein>
<dbReference type="Proteomes" id="UP000076577">
    <property type="component" value="Unassembled WGS sequence"/>
</dbReference>
<dbReference type="OrthoDB" id="7675598at2"/>
<keyword evidence="3" id="KW-1185">Reference proteome</keyword>
<dbReference type="AlphaFoldDB" id="A0A165WSH9"/>
<organism evidence="2 3">
    <name type="scientific">Pseudovibrio axinellae</name>
    <dbReference type="NCBI Taxonomy" id="989403"/>
    <lineage>
        <taxon>Bacteria</taxon>
        <taxon>Pseudomonadati</taxon>
        <taxon>Pseudomonadota</taxon>
        <taxon>Alphaproteobacteria</taxon>
        <taxon>Hyphomicrobiales</taxon>
        <taxon>Stappiaceae</taxon>
        <taxon>Pseudovibrio</taxon>
    </lineage>
</organism>
<reference evidence="2 3" key="1">
    <citation type="journal article" date="2016" name="Front. Microbiol.">
        <title>Comparative Genomic Analysis Reveals a Diverse Repertoire of Genes Involved in Prokaryote-Eukaryote Interactions within the Pseudovibrio Genus.</title>
        <authorList>
            <person name="Romano S."/>
            <person name="Fernandez-Guerra A."/>
            <person name="Reen F.J."/>
            <person name="Glockner F.O."/>
            <person name="Crowley S.P."/>
            <person name="O'Sullivan O."/>
            <person name="Cotter P.D."/>
            <person name="Adams C."/>
            <person name="Dobson A.D."/>
            <person name="O'Gara F."/>
        </authorList>
    </citation>
    <scope>NUCLEOTIDE SEQUENCE [LARGE SCALE GENOMIC DNA]</scope>
    <source>
        <strain evidence="2 3">Ad2</strain>
    </source>
</reference>
<proteinExistence type="predicted"/>
<dbReference type="PATRIC" id="fig|989403.3.peg.3563"/>
<accession>A0A165WSH9</accession>
<feature type="signal peptide" evidence="1">
    <location>
        <begin position="1"/>
        <end position="38"/>
    </location>
</feature>
<feature type="chain" id="PRO_5007868789" evidence="1">
    <location>
        <begin position="39"/>
        <end position="262"/>
    </location>
</feature>
<keyword evidence="1" id="KW-0732">Signal</keyword>
<evidence type="ECO:0000313" key="3">
    <source>
        <dbReference type="Proteomes" id="UP000076577"/>
    </source>
</evidence>
<name>A0A165WSH9_9HYPH</name>
<gene>
    <name evidence="2" type="ORF">PsAD2_03315</name>
</gene>
<evidence type="ECO:0000256" key="1">
    <source>
        <dbReference type="SAM" id="SignalP"/>
    </source>
</evidence>
<evidence type="ECO:0000313" key="2">
    <source>
        <dbReference type="EMBL" id="KZL16842.1"/>
    </source>
</evidence>
<sequence>MPLAFQKASKASRFLSKTIKATACAAVLATASMGVAQAESPFHTGVWQLNTEEGPRGFIASDWLIFEDGLPKRWLYRRAGTNDSNQFDFFTRELGEDKYSPLGIRFYRTGPNAMQYTVARKKEAAVEVSANRLSIVNYKGSCLSVENKGERLLGKWTGTVKSDFNYMSLTRDLLTIDGRERQISVEPVRVGRLAIIEDGKPLAFLTDAGGDYAVLQWFEKGVSLDTVRNPAKEIMKFKDEEVVRNPAGDCDRQIRHRLDAMS</sequence>
<dbReference type="RefSeq" id="WP_068008259.1">
    <property type="nucleotide sequence ID" value="NZ_FOFM01000016.1"/>
</dbReference>